<dbReference type="Pfam" id="PF00072">
    <property type="entry name" value="Response_reg"/>
    <property type="match status" value="1"/>
</dbReference>
<feature type="modified residue" description="4-aspartylphosphate" evidence="1">
    <location>
        <position position="68"/>
    </location>
</feature>
<evidence type="ECO:0000313" key="3">
    <source>
        <dbReference type="EMBL" id="TKJ43515.1"/>
    </source>
</evidence>
<reference evidence="3 4" key="1">
    <citation type="submission" date="2017-06" db="EMBL/GenBank/DDBJ databases">
        <title>Novel microbial phyla capable of carbon fixation and sulfur reduction in deep-sea sediments.</title>
        <authorList>
            <person name="Huang J."/>
            <person name="Baker B."/>
            <person name="Wang Y."/>
        </authorList>
    </citation>
    <scope>NUCLEOTIDE SEQUENCE [LARGE SCALE GENOMIC DNA]</scope>
    <source>
        <strain evidence="3">B3_TA06</strain>
    </source>
</reference>
<dbReference type="CDD" id="cd17557">
    <property type="entry name" value="REC_Rcp-like"/>
    <property type="match status" value="1"/>
</dbReference>
<dbReference type="GO" id="GO:0000160">
    <property type="term" value="P:phosphorelay signal transduction system"/>
    <property type="evidence" value="ECO:0007669"/>
    <property type="project" value="InterPro"/>
</dbReference>
<proteinExistence type="predicted"/>
<evidence type="ECO:0000256" key="1">
    <source>
        <dbReference type="PROSITE-ProRule" id="PRU00169"/>
    </source>
</evidence>
<dbReference type="InterPro" id="IPR001789">
    <property type="entry name" value="Sig_transdc_resp-reg_receiver"/>
</dbReference>
<dbReference type="SMART" id="SM00448">
    <property type="entry name" value="REC"/>
    <property type="match status" value="1"/>
</dbReference>
<dbReference type="InterPro" id="IPR011006">
    <property type="entry name" value="CheY-like_superfamily"/>
</dbReference>
<dbReference type="SUPFAM" id="SSF52172">
    <property type="entry name" value="CheY-like"/>
    <property type="match status" value="1"/>
</dbReference>
<gene>
    <name evidence="3" type="ORF">CEE36_04050</name>
</gene>
<dbReference type="PANTHER" id="PTHR44520">
    <property type="entry name" value="RESPONSE REGULATOR RCP1-RELATED"/>
    <property type="match status" value="1"/>
</dbReference>
<name>A0A532V8K1_UNCT6</name>
<organism evidence="3 4">
    <name type="scientific">candidate division TA06 bacterium B3_TA06</name>
    <dbReference type="NCBI Taxonomy" id="2012487"/>
    <lineage>
        <taxon>Bacteria</taxon>
        <taxon>Bacteria division TA06</taxon>
    </lineage>
</organism>
<comment type="caution">
    <text evidence="3">The sequence shown here is derived from an EMBL/GenBank/DDBJ whole genome shotgun (WGS) entry which is preliminary data.</text>
</comment>
<dbReference type="InterPro" id="IPR052893">
    <property type="entry name" value="TCS_response_regulator"/>
</dbReference>
<sequence length="145" mass="16626">MTSPEGIPILLVEDDENDILMTKRAFTRYHITNQLYVVRDGEEALDFIYRRGDYADESLSTPGLILLDLTLPKMGGIEVLRHLKGDPEKRNIPVVILTASRREKDKIESYNLGVNSYIVKPVEFNKFIEAISTINLYWSLNQLPD</sequence>
<dbReference type="Proteomes" id="UP000317778">
    <property type="component" value="Unassembled WGS sequence"/>
</dbReference>
<dbReference type="PROSITE" id="PS50110">
    <property type="entry name" value="RESPONSE_REGULATORY"/>
    <property type="match status" value="1"/>
</dbReference>
<keyword evidence="1" id="KW-0597">Phosphoprotein</keyword>
<dbReference type="AlphaFoldDB" id="A0A532V8K1"/>
<dbReference type="EMBL" id="NJBO01000004">
    <property type="protein sequence ID" value="TKJ43515.1"/>
    <property type="molecule type" value="Genomic_DNA"/>
</dbReference>
<accession>A0A532V8K1</accession>
<feature type="domain" description="Response regulatory" evidence="2">
    <location>
        <begin position="8"/>
        <end position="135"/>
    </location>
</feature>
<dbReference type="Gene3D" id="3.40.50.2300">
    <property type="match status" value="1"/>
</dbReference>
<evidence type="ECO:0000259" key="2">
    <source>
        <dbReference type="PROSITE" id="PS50110"/>
    </source>
</evidence>
<protein>
    <submittedName>
        <fullName evidence="3">Two-component system response regulator</fullName>
    </submittedName>
</protein>
<evidence type="ECO:0000313" key="4">
    <source>
        <dbReference type="Proteomes" id="UP000317778"/>
    </source>
</evidence>